<dbReference type="PROSITE" id="PS50082">
    <property type="entry name" value="WD_REPEATS_2"/>
    <property type="match status" value="1"/>
</dbReference>
<dbReference type="SUPFAM" id="SSF50978">
    <property type="entry name" value="WD40 repeat-like"/>
    <property type="match status" value="1"/>
</dbReference>
<dbReference type="GO" id="GO:0035591">
    <property type="term" value="F:signaling adaptor activity"/>
    <property type="evidence" value="ECO:0007669"/>
    <property type="project" value="TreeGrafter"/>
</dbReference>
<dbReference type="Pfam" id="PF17120">
    <property type="entry name" value="zf-RING_16"/>
    <property type="match status" value="1"/>
</dbReference>
<dbReference type="Gene3D" id="2.130.10.10">
    <property type="entry name" value="YVTN repeat-like/Quinoprotein amine dehydrogenase"/>
    <property type="match status" value="2"/>
</dbReference>
<evidence type="ECO:0000256" key="2">
    <source>
        <dbReference type="ARBA" id="ARBA00022737"/>
    </source>
</evidence>
<dbReference type="SMART" id="SM00320">
    <property type="entry name" value="WD40"/>
    <property type="match status" value="4"/>
</dbReference>
<keyword evidence="6" id="KW-1185">Reference proteome</keyword>
<evidence type="ECO:0000313" key="5">
    <source>
        <dbReference type="EMBL" id="KAK7573878.1"/>
    </source>
</evidence>
<protein>
    <recommendedName>
        <fullName evidence="4">WDR59/RTC1-like RING zinc finger domain-containing protein</fullName>
    </recommendedName>
</protein>
<dbReference type="Pfam" id="PF00400">
    <property type="entry name" value="WD40"/>
    <property type="match status" value="2"/>
</dbReference>
<feature type="domain" description="WDR59/RTC1-like RING zinc finger" evidence="4">
    <location>
        <begin position="899"/>
        <end position="946"/>
    </location>
</feature>
<evidence type="ECO:0000256" key="3">
    <source>
        <dbReference type="PROSITE-ProRule" id="PRU00221"/>
    </source>
</evidence>
<dbReference type="AlphaFoldDB" id="A0AAN9T4T8"/>
<dbReference type="InterPro" id="IPR015943">
    <property type="entry name" value="WD40/YVTN_repeat-like_dom_sf"/>
</dbReference>
<dbReference type="PANTHER" id="PTHR46170">
    <property type="entry name" value="GATOR COMPLEX PROTEIN WDR59"/>
    <property type="match status" value="1"/>
</dbReference>
<reference evidence="5 6" key="1">
    <citation type="submission" date="2024-03" db="EMBL/GenBank/DDBJ databases">
        <title>Adaptation during the transition from Ophiocordyceps entomopathogen to insect associate is accompanied by gene loss and intensified selection.</title>
        <authorList>
            <person name="Ward C.M."/>
            <person name="Onetto C.A."/>
            <person name="Borneman A.R."/>
        </authorList>
    </citation>
    <scope>NUCLEOTIDE SEQUENCE [LARGE SCALE GENOMIC DNA]</scope>
    <source>
        <strain evidence="5">AWRI1</strain>
        <tissue evidence="5">Single Adult Female</tissue>
    </source>
</reference>
<dbReference type="EMBL" id="JBBCAQ010000037">
    <property type="protein sequence ID" value="KAK7573878.1"/>
    <property type="molecule type" value="Genomic_DNA"/>
</dbReference>
<name>A0AAN9T4T8_9HEMI</name>
<keyword evidence="2" id="KW-0677">Repeat</keyword>
<dbReference type="InterPro" id="IPR001680">
    <property type="entry name" value="WD40_rpt"/>
</dbReference>
<dbReference type="InterPro" id="IPR036322">
    <property type="entry name" value="WD40_repeat_dom_sf"/>
</dbReference>
<dbReference type="Proteomes" id="UP001367676">
    <property type="component" value="Unassembled WGS sequence"/>
</dbReference>
<evidence type="ECO:0000259" key="4">
    <source>
        <dbReference type="Pfam" id="PF17120"/>
    </source>
</evidence>
<evidence type="ECO:0000256" key="1">
    <source>
        <dbReference type="ARBA" id="ARBA00022574"/>
    </source>
</evidence>
<dbReference type="PANTHER" id="PTHR46170:SF1">
    <property type="entry name" value="GATOR COMPLEX PROTEIN WDR59"/>
    <property type="match status" value="1"/>
</dbReference>
<dbReference type="PROSITE" id="PS00678">
    <property type="entry name" value="WD_REPEATS_1"/>
    <property type="match status" value="1"/>
</dbReference>
<dbReference type="InterPro" id="IPR049566">
    <property type="entry name" value="WDR59_RTC1-like_RING_Znf"/>
</dbReference>
<evidence type="ECO:0000313" key="6">
    <source>
        <dbReference type="Proteomes" id="UP001367676"/>
    </source>
</evidence>
<proteinExistence type="predicted"/>
<dbReference type="InterPro" id="IPR049567">
    <property type="entry name" value="WDR59-like"/>
</dbReference>
<comment type="caution">
    <text evidence="5">The sequence shown here is derived from an EMBL/GenBank/DDBJ whole genome shotgun (WGS) entry which is preliminary data.</text>
</comment>
<dbReference type="GO" id="GO:0035859">
    <property type="term" value="C:Seh1-associated complex"/>
    <property type="evidence" value="ECO:0007669"/>
    <property type="project" value="TreeGrafter"/>
</dbReference>
<organism evidence="5 6">
    <name type="scientific">Parthenolecanium corni</name>
    <dbReference type="NCBI Taxonomy" id="536013"/>
    <lineage>
        <taxon>Eukaryota</taxon>
        <taxon>Metazoa</taxon>
        <taxon>Ecdysozoa</taxon>
        <taxon>Arthropoda</taxon>
        <taxon>Hexapoda</taxon>
        <taxon>Insecta</taxon>
        <taxon>Pterygota</taxon>
        <taxon>Neoptera</taxon>
        <taxon>Paraneoptera</taxon>
        <taxon>Hemiptera</taxon>
        <taxon>Sternorrhyncha</taxon>
        <taxon>Coccoidea</taxon>
        <taxon>Coccidae</taxon>
        <taxon>Parthenolecanium</taxon>
    </lineage>
</organism>
<dbReference type="InterPro" id="IPR019775">
    <property type="entry name" value="WD40_repeat_CS"/>
</dbReference>
<gene>
    <name evidence="5" type="ORF">V9T40_011069</name>
</gene>
<keyword evidence="1 3" id="KW-0853">WD repeat</keyword>
<feature type="repeat" description="WD" evidence="3">
    <location>
        <begin position="102"/>
        <end position="144"/>
    </location>
</feature>
<dbReference type="GO" id="GO:1904263">
    <property type="term" value="P:positive regulation of TORC1 signaling"/>
    <property type="evidence" value="ECO:0007669"/>
    <property type="project" value="TreeGrafter"/>
</dbReference>
<dbReference type="GO" id="GO:0005774">
    <property type="term" value="C:vacuolar membrane"/>
    <property type="evidence" value="ECO:0007669"/>
    <property type="project" value="TreeGrafter"/>
</dbReference>
<sequence length="953" mass="107558">MAIRWSSDFVVAEYRELKAKTISLDSSGNYLFIPGKTQLAIKNLNQPIEEISTFPKSSKQEPGAAAWNPHTANADLLALASGIQVELLTWKNNAELCTSKLLKSHTRVITSLNWHPLDPNLLATTSLDTFTFIWDIRESKKPAISLSSFAAATHVKWNKISRHLLATTHGGDVKIWDERKTSSPVQYVSAHLTSIHCLDWSMMKENNFCTASQDGTIKFFDLSYPRRTESVINTEVPVWRACYTPFGRGMLVVIIPTSRKIENSLLLWNLANNSIPLHTFVGHSEIVLDFQWRYFQQDGSDYQLITWSKDQTLRIWEVDKYLQELCGPGNNDLDIDCVDFASETTKETSLTVPDSIKKRFDSIVIEKEPSQRITDDDSDTINEDINLKISSQDILENSQPVDLNSLVKSSTVTAVAPVNLQQEFSANIIIPNVKIVKTDIIRRMCCATAKCNNQVISLLINFPPSYPRNKGPIFRFAQGTSVSNAVRFKILEALRDTADFKVKNNQACLEACLRTLIMTMQQLTSNESEKINLFTDDKLTTLGSNQEAAFLPARTCGAKFCYIGKLVCFAKPMSQLQLSDKNICGLVSLSNRQTEALQRLYLRKNGALPPRTKDMIRRGLLKQMQNTRHNKRTVLIYDVSSLFFLNKELALKYTLSGPDITDICRHNAQVAASVGRKDLQQIWNLVLTSVKSVGQACNGSIDWDCHPLAKQMLQSIIFFYISQSDIQTAASLCCIFRQYLCKSSIQSFKPSKTTSIISKTPSGSPYHNILPNEPSNETAWSYPMRKHIRCNSWSDLYEDIRSSNSIEHAEVVETSELSSISNTYLKDEDNEWLFDRIKQAYADILYRWQLLSVRASVLKCVKASTSEKHKGLEFKAECKQCKSSNFENMCPTCKIPSLYCVICRLSVKGLAYVCLYCGHGGHLAHMKKWYETESCCPVGCKCQCSMSVELISN</sequence>
<dbReference type="GO" id="GO:0034198">
    <property type="term" value="P:cellular response to amino acid starvation"/>
    <property type="evidence" value="ECO:0007669"/>
    <property type="project" value="TreeGrafter"/>
</dbReference>
<accession>A0AAN9T4T8</accession>
<dbReference type="PROSITE" id="PS50294">
    <property type="entry name" value="WD_REPEATS_REGION"/>
    <property type="match status" value="1"/>
</dbReference>